<dbReference type="Proteomes" id="UP000694844">
    <property type="component" value="Chromosome 8"/>
</dbReference>
<keyword evidence="2" id="KW-0964">Secreted</keyword>
<name>A0A8B8BHB8_CRAVI</name>
<evidence type="ECO:0000313" key="7">
    <source>
        <dbReference type="Proteomes" id="UP000694844"/>
    </source>
</evidence>
<feature type="signal peptide" evidence="5">
    <location>
        <begin position="1"/>
        <end position="22"/>
    </location>
</feature>
<dbReference type="SUPFAM" id="SSF49842">
    <property type="entry name" value="TNF-like"/>
    <property type="match status" value="1"/>
</dbReference>
<evidence type="ECO:0000259" key="6">
    <source>
        <dbReference type="PROSITE" id="PS50871"/>
    </source>
</evidence>
<sequence length="309" mass="34530">MSPRFVLGFLVAITTFILKADGDLVKTPLKSKADIFRLLLNQETLIRSALEKKVHHLVNDVVDIKEKLVNNKKEILYLKHKNQKFKAVNSKLHDAKTEIAALKNKNDKLQAETRKQLKHAKEEYVALNNKIIGLKANLQYQANVTKMLSAAIGESKNIQIKLSSAVSSFREIFRNNVSLQRRKLVGFTVGATNKISWNGSILRFNQVVTNSGHGYSTTTGKFTAPIGGSYVFFVATISDGKKSTLELAIVHNGVKKVMTESNTAAPYQTGSNLVVLKLDKGDCVWVESFHGQNIFYWRVPFTTFSGFLL</sequence>
<comment type="subcellular location">
    <subcellularLocation>
        <location evidence="1">Secreted</location>
    </subcellularLocation>
</comment>
<evidence type="ECO:0000256" key="1">
    <source>
        <dbReference type="ARBA" id="ARBA00004613"/>
    </source>
</evidence>
<dbReference type="PANTHER" id="PTHR22923">
    <property type="entry name" value="CEREBELLIN-RELATED"/>
    <property type="match status" value="1"/>
</dbReference>
<proteinExistence type="predicted"/>
<dbReference type="Pfam" id="PF00386">
    <property type="entry name" value="C1q"/>
    <property type="match status" value="1"/>
</dbReference>
<keyword evidence="7" id="KW-1185">Reference proteome</keyword>
<reference evidence="8" key="1">
    <citation type="submission" date="2025-08" db="UniProtKB">
        <authorList>
            <consortium name="RefSeq"/>
        </authorList>
    </citation>
    <scope>IDENTIFICATION</scope>
    <source>
        <tissue evidence="8">Whole sample</tissue>
    </source>
</reference>
<evidence type="ECO:0000256" key="3">
    <source>
        <dbReference type="ARBA" id="ARBA00022729"/>
    </source>
</evidence>
<dbReference type="KEGG" id="cvn:111110134"/>
<dbReference type="SMART" id="SM00110">
    <property type="entry name" value="C1Q"/>
    <property type="match status" value="1"/>
</dbReference>
<keyword evidence="3 5" id="KW-0732">Signal</keyword>
<accession>A0A8B8BHB8</accession>
<keyword evidence="4" id="KW-0175">Coiled coil</keyword>
<dbReference type="GO" id="GO:0005576">
    <property type="term" value="C:extracellular region"/>
    <property type="evidence" value="ECO:0007669"/>
    <property type="project" value="UniProtKB-SubCell"/>
</dbReference>
<evidence type="ECO:0000313" key="8">
    <source>
        <dbReference type="RefSeq" id="XP_022302214.1"/>
    </source>
</evidence>
<gene>
    <name evidence="8" type="primary">LOC111110134</name>
</gene>
<dbReference type="PRINTS" id="PR00007">
    <property type="entry name" value="COMPLEMNTC1Q"/>
</dbReference>
<evidence type="ECO:0000256" key="4">
    <source>
        <dbReference type="SAM" id="Coils"/>
    </source>
</evidence>
<dbReference type="RefSeq" id="XP_022302214.1">
    <property type="nucleotide sequence ID" value="XM_022446506.1"/>
</dbReference>
<dbReference type="PROSITE" id="PS50871">
    <property type="entry name" value="C1Q"/>
    <property type="match status" value="1"/>
</dbReference>
<dbReference type="InterPro" id="IPR001073">
    <property type="entry name" value="C1q_dom"/>
</dbReference>
<dbReference type="PANTHER" id="PTHR22923:SF116">
    <property type="entry name" value="C1Q DOMAIN-CONTAINING PROTEIN"/>
    <property type="match status" value="1"/>
</dbReference>
<dbReference type="InterPro" id="IPR050822">
    <property type="entry name" value="Cerebellin_Synaptic_Org"/>
</dbReference>
<protein>
    <submittedName>
        <fullName evidence="8">Uncharacterized protein LOC111110134 isoform X1</fullName>
    </submittedName>
</protein>
<dbReference type="InterPro" id="IPR008983">
    <property type="entry name" value="Tumour_necrosis_fac-like_dom"/>
</dbReference>
<feature type="coiled-coil region" evidence="4">
    <location>
        <begin position="85"/>
        <end position="137"/>
    </location>
</feature>
<organism evidence="7 8">
    <name type="scientific">Crassostrea virginica</name>
    <name type="common">Eastern oyster</name>
    <dbReference type="NCBI Taxonomy" id="6565"/>
    <lineage>
        <taxon>Eukaryota</taxon>
        <taxon>Metazoa</taxon>
        <taxon>Spiralia</taxon>
        <taxon>Lophotrochozoa</taxon>
        <taxon>Mollusca</taxon>
        <taxon>Bivalvia</taxon>
        <taxon>Autobranchia</taxon>
        <taxon>Pteriomorphia</taxon>
        <taxon>Ostreida</taxon>
        <taxon>Ostreoidea</taxon>
        <taxon>Ostreidae</taxon>
        <taxon>Crassostrea</taxon>
    </lineage>
</organism>
<dbReference type="OrthoDB" id="10071402at2759"/>
<feature type="chain" id="PRO_5034771988" evidence="5">
    <location>
        <begin position="23"/>
        <end position="309"/>
    </location>
</feature>
<evidence type="ECO:0000256" key="5">
    <source>
        <dbReference type="SAM" id="SignalP"/>
    </source>
</evidence>
<dbReference type="AlphaFoldDB" id="A0A8B8BHB8"/>
<feature type="domain" description="C1q" evidence="6">
    <location>
        <begin position="180"/>
        <end position="309"/>
    </location>
</feature>
<dbReference type="Gene3D" id="2.60.120.40">
    <property type="match status" value="1"/>
</dbReference>
<evidence type="ECO:0000256" key="2">
    <source>
        <dbReference type="ARBA" id="ARBA00022525"/>
    </source>
</evidence>
<dbReference type="GeneID" id="111110134"/>